<sequence length="520" mass="57312">MYLSHFKFTGQPFRTVTRAPGEFLVPYHQDVFGLLDEKSCAPGVVGLFSDDDALLGAFIAELQVQKIAMVTLDAFPKLNASALLYKLNPKAKEDKNRLQAIDAILSLWLDTFPACGKKGMVLAISAVQALREGGWEVLGMLLTRAQERAFPLSIVITGMPEQEMRARQSSAQGSRLHTCHTLRPLTCREFIGYVQAQVTHHGAETSPFVPARIRRMHALTKGSVGKLNALAQLALLASWTERAPQVGARHLRLAAGELLPRQRNTRRNAMVGLFASVLFAACGWHFTAAIHAKLPLQLSVPARWTLHTPAPVAPALPDINNEVVNQPDALHQLYTVWGYDASTDENRCESAGRVNLACKQGHATLADLEREGYPWIGELNSGNHMNYAVVVRAGKDSLDLLMNNRTWQVSRNWYTQHATGNYTLLHRLTPEGKERIGASSDSQEMRWLDDQLSEALHEPKTHATTWTAALAARTRAFQSQTALRVDGLAGEQTLMALMRVNNSTPAILTPVSTASVQGKR</sequence>
<gene>
    <name evidence="2" type="ORF">KQ929_13785</name>
</gene>
<dbReference type="PANTHER" id="PTHR35894">
    <property type="entry name" value="GENERAL SECRETION PATHWAY PROTEIN A-RELATED"/>
    <property type="match status" value="1"/>
</dbReference>
<dbReference type="Pfam" id="PF21327">
    <property type="entry name" value="GspA_C39-like"/>
    <property type="match status" value="1"/>
</dbReference>
<dbReference type="Gene3D" id="1.10.101.10">
    <property type="entry name" value="PGBD-like superfamily/PGBD"/>
    <property type="match status" value="1"/>
</dbReference>
<accession>A0ABX8JTH3</accession>
<dbReference type="Proteomes" id="UP000683497">
    <property type="component" value="Chromosome"/>
</dbReference>
<dbReference type="EMBL" id="CP076838">
    <property type="protein sequence ID" value="QWW78333.1"/>
    <property type="molecule type" value="Genomic_DNA"/>
</dbReference>
<feature type="domain" description="General secretion pathway protein A peptidase C39-like" evidence="1">
    <location>
        <begin position="331"/>
        <end position="423"/>
    </location>
</feature>
<proteinExistence type="predicted"/>
<evidence type="ECO:0000313" key="3">
    <source>
        <dbReference type="Proteomes" id="UP000683497"/>
    </source>
</evidence>
<dbReference type="InterPro" id="IPR036365">
    <property type="entry name" value="PGBD-like_sf"/>
</dbReference>
<evidence type="ECO:0000259" key="1">
    <source>
        <dbReference type="Pfam" id="PF21327"/>
    </source>
</evidence>
<protein>
    <submittedName>
        <fullName evidence="2">Peptidoglycan-binding protein</fullName>
    </submittedName>
</protein>
<reference evidence="2 3" key="1">
    <citation type="submission" date="2021-06" db="EMBL/GenBank/DDBJ databases">
        <title>Leclercia pneumoniae sp. nov.</title>
        <authorList>
            <person name="Hoenemann M."/>
            <person name="Viehweger A."/>
            <person name="Dietze N."/>
        </authorList>
    </citation>
    <scope>NUCLEOTIDE SEQUENCE [LARGE SCALE GENOMIC DNA]</scope>
    <source>
        <strain evidence="3">49125</strain>
    </source>
</reference>
<dbReference type="RefSeq" id="WP_207293333.1">
    <property type="nucleotide sequence ID" value="NZ_CP071383.1"/>
</dbReference>
<dbReference type="Gene3D" id="3.90.70.10">
    <property type="entry name" value="Cysteine proteinases"/>
    <property type="match status" value="1"/>
</dbReference>
<dbReference type="PANTHER" id="PTHR35894:SF1">
    <property type="entry name" value="PHOSPHORIBULOKINASE _ URIDINE KINASE FAMILY"/>
    <property type="match status" value="1"/>
</dbReference>
<dbReference type="SUPFAM" id="SSF47090">
    <property type="entry name" value="PGBD-like"/>
    <property type="match status" value="1"/>
</dbReference>
<organism evidence="2 3">
    <name type="scientific">Leclercia pneumoniae</name>
    <dbReference type="NCBI Taxonomy" id="2815358"/>
    <lineage>
        <taxon>Bacteria</taxon>
        <taxon>Pseudomonadati</taxon>
        <taxon>Pseudomonadota</taxon>
        <taxon>Gammaproteobacteria</taxon>
        <taxon>Enterobacterales</taxon>
        <taxon>Enterobacteriaceae</taxon>
        <taxon>Leclercia</taxon>
    </lineage>
</organism>
<dbReference type="InterPro" id="IPR052026">
    <property type="entry name" value="ExeA_AAA_ATPase_DNA-bind"/>
</dbReference>
<dbReference type="InterPro" id="IPR036366">
    <property type="entry name" value="PGBDSf"/>
</dbReference>
<keyword evidence="3" id="KW-1185">Reference proteome</keyword>
<evidence type="ECO:0000313" key="2">
    <source>
        <dbReference type="EMBL" id="QWW78333.1"/>
    </source>
</evidence>
<dbReference type="InterPro" id="IPR048809">
    <property type="entry name" value="GspA_C39-like"/>
</dbReference>
<name>A0ABX8JTH3_9ENTR</name>